<organism evidence="1 2">
    <name type="scientific">Aedes aegypti</name>
    <name type="common">Yellowfever mosquito</name>
    <name type="synonym">Culex aegypti</name>
    <dbReference type="NCBI Taxonomy" id="7159"/>
    <lineage>
        <taxon>Eukaryota</taxon>
        <taxon>Metazoa</taxon>
        <taxon>Ecdysozoa</taxon>
        <taxon>Arthropoda</taxon>
        <taxon>Hexapoda</taxon>
        <taxon>Insecta</taxon>
        <taxon>Pterygota</taxon>
        <taxon>Neoptera</taxon>
        <taxon>Endopterygota</taxon>
        <taxon>Diptera</taxon>
        <taxon>Nematocera</taxon>
        <taxon>Culicoidea</taxon>
        <taxon>Culicidae</taxon>
        <taxon>Culicinae</taxon>
        <taxon>Aedini</taxon>
        <taxon>Aedes</taxon>
        <taxon>Stegomyia</taxon>
    </lineage>
</organism>
<dbReference type="Pfam" id="PF12937">
    <property type="entry name" value="F-box-like"/>
    <property type="match status" value="1"/>
</dbReference>
<protein>
    <submittedName>
        <fullName evidence="1">Uncharacterized protein</fullName>
    </submittedName>
</protein>
<proteinExistence type="predicted"/>
<keyword evidence="2" id="KW-1185">Reference proteome</keyword>
<dbReference type="OrthoDB" id="7760847at2759"/>
<dbReference type="EnsemblMetazoa" id="AAEL022951-RA">
    <property type="protein sequence ID" value="AAEL022951-PA"/>
    <property type="gene ID" value="AAEL022951"/>
</dbReference>
<dbReference type="PROSITE" id="PS50181">
    <property type="entry name" value="FBOX"/>
    <property type="match status" value="1"/>
</dbReference>
<sequence length="502" mass="57262">MDVQVFPISDLPVELLQHIFSFLPLSDRKSASLVCHLWEEVAFGVRLMRNVALEIRVWCNLQLTYLRRSSRRYRNVFVHLDPVNRRESHIKFVLEVLDLLGAHLESFQCLAVLRVEQLLHIVIRLPNLQHLVVGLDASTLTRQKLDFPAMKKLRFLGSLTNVLQIKSLNVPKLTDINVVFTSSVEGRESIPILQRLASQLKKVELFSVGYFTPIEELRFPNAELLNIGGRFCEAGSESALRAFFSGFSVLKDVKLDFAVSELVLDLITKACPGIESLHLKIRQFGPDSFRWMERLKCLKTLSMGGIDDTLSNINCKPLVSVKRLSLEMSGCSPNFMKGLRLLLPNVTTMTVTLTGANVGWWLELICLNFRQLRQLTISDEIDRDRMLASSLLSVGQLEQLEELTFKNVRTRVVFMPANPRLRRLVIDHPHWLNNGDLLELAKRYPNLKYLELGSGREVTDAGIKKLRSLLKDCVVHCPPSCMNWGNVLTVYRDVFEIPLHIL</sequence>
<name>A0A6I8U325_AEDAE</name>
<dbReference type="InterPro" id="IPR001810">
    <property type="entry name" value="F-box_dom"/>
</dbReference>
<reference evidence="1 2" key="1">
    <citation type="submission" date="2017-06" db="EMBL/GenBank/DDBJ databases">
        <title>Aedes aegypti genome working group (AGWG) sequencing and assembly.</title>
        <authorList>
            <consortium name="Aedes aegypti Genome Working Group (AGWG)"/>
            <person name="Matthews B.J."/>
        </authorList>
    </citation>
    <scope>NUCLEOTIDE SEQUENCE [LARGE SCALE GENOMIC DNA]</scope>
    <source>
        <strain evidence="1 2">LVP_AGWG</strain>
    </source>
</reference>
<evidence type="ECO:0000313" key="1">
    <source>
        <dbReference type="EnsemblMetazoa" id="AAEL022951-PA"/>
    </source>
</evidence>
<dbReference type="PANTHER" id="PTHR31639:SF256">
    <property type="entry name" value="OS07G0242900 PROTEIN"/>
    <property type="match status" value="1"/>
</dbReference>
<dbReference type="InterPro" id="IPR032675">
    <property type="entry name" value="LRR_dom_sf"/>
</dbReference>
<dbReference type="PANTHER" id="PTHR31639">
    <property type="entry name" value="F-BOX PROTEIN-LIKE"/>
    <property type="match status" value="1"/>
</dbReference>
<dbReference type="Proteomes" id="UP000008820">
    <property type="component" value="Chromosome 1"/>
</dbReference>
<dbReference type="InParanoid" id="A0A6I8U325"/>
<gene>
    <name evidence="1" type="primary">110674673</name>
</gene>
<dbReference type="AlphaFoldDB" id="A0A6I8U325"/>
<dbReference type="SUPFAM" id="SSF52047">
    <property type="entry name" value="RNI-like"/>
    <property type="match status" value="1"/>
</dbReference>
<dbReference type="Gene3D" id="3.80.10.10">
    <property type="entry name" value="Ribonuclease Inhibitor"/>
    <property type="match status" value="1"/>
</dbReference>
<accession>A0A6I8U325</accession>
<dbReference type="Gene3D" id="1.20.1280.50">
    <property type="match status" value="1"/>
</dbReference>
<reference evidence="1" key="2">
    <citation type="submission" date="2020-05" db="UniProtKB">
        <authorList>
            <consortium name="EnsemblMetazoa"/>
        </authorList>
    </citation>
    <scope>IDENTIFICATION</scope>
    <source>
        <strain evidence="1">LVP_AGWG</strain>
    </source>
</reference>
<dbReference type="SMART" id="SM00256">
    <property type="entry name" value="FBOX"/>
    <property type="match status" value="1"/>
</dbReference>
<dbReference type="SUPFAM" id="SSF81383">
    <property type="entry name" value="F-box domain"/>
    <property type="match status" value="1"/>
</dbReference>
<dbReference type="InterPro" id="IPR036047">
    <property type="entry name" value="F-box-like_dom_sf"/>
</dbReference>
<evidence type="ECO:0000313" key="2">
    <source>
        <dbReference type="Proteomes" id="UP000008820"/>
    </source>
</evidence>